<feature type="domain" description="EGF-like" evidence="11">
    <location>
        <begin position="2903"/>
        <end position="2939"/>
    </location>
</feature>
<feature type="domain" description="EGF-like" evidence="11">
    <location>
        <begin position="2866"/>
        <end position="2901"/>
    </location>
</feature>
<dbReference type="PANTHER" id="PTHR24027">
    <property type="entry name" value="CADHERIN-23"/>
    <property type="match status" value="1"/>
</dbReference>
<evidence type="ECO:0000313" key="13">
    <source>
        <dbReference type="Proteomes" id="UP000694941"/>
    </source>
</evidence>
<feature type="domain" description="Cadherin" evidence="12">
    <location>
        <begin position="1041"/>
        <end position="1144"/>
    </location>
</feature>
<feature type="domain" description="Cadherin" evidence="12">
    <location>
        <begin position="1981"/>
        <end position="2085"/>
    </location>
</feature>
<feature type="disulfide bond" evidence="7">
    <location>
        <begin position="2565"/>
        <end position="2582"/>
    </location>
</feature>
<dbReference type="RefSeq" id="XP_022252382.1">
    <property type="nucleotide sequence ID" value="XM_022396674.1"/>
</dbReference>
<dbReference type="PROSITE" id="PS00022">
    <property type="entry name" value="EGF_1"/>
    <property type="match status" value="4"/>
</dbReference>
<dbReference type="Gene3D" id="2.60.40.60">
    <property type="entry name" value="Cadherins"/>
    <property type="match status" value="23"/>
</dbReference>
<feature type="domain" description="Laminin G" evidence="10">
    <location>
        <begin position="2609"/>
        <end position="2786"/>
    </location>
</feature>
<name>A0ABM1T926_LIMPO</name>
<gene>
    <name evidence="14" type="primary">LOC106468339</name>
</gene>
<reference evidence="14" key="1">
    <citation type="submission" date="2025-08" db="UniProtKB">
        <authorList>
            <consortium name="RefSeq"/>
        </authorList>
    </citation>
    <scope>IDENTIFICATION</scope>
    <source>
        <tissue evidence="14">Muscle</tissue>
    </source>
</reference>
<feature type="disulfide bond" evidence="7">
    <location>
        <begin position="2584"/>
        <end position="2593"/>
    </location>
</feature>
<dbReference type="InterPro" id="IPR001791">
    <property type="entry name" value="Laminin_G"/>
</dbReference>
<feature type="domain" description="Cadherin" evidence="12">
    <location>
        <begin position="211"/>
        <end position="316"/>
    </location>
</feature>
<accession>A0ABM1T926</accession>
<evidence type="ECO:0000256" key="9">
    <source>
        <dbReference type="SAM" id="Phobius"/>
    </source>
</evidence>
<feature type="domain" description="Cadherin" evidence="12">
    <location>
        <begin position="317"/>
        <end position="421"/>
    </location>
</feature>
<dbReference type="PROSITE" id="PS50268">
    <property type="entry name" value="CADHERIN_2"/>
    <property type="match status" value="22"/>
</dbReference>
<evidence type="ECO:0000256" key="4">
    <source>
        <dbReference type="ARBA" id="ARBA00023136"/>
    </source>
</evidence>
<feature type="domain" description="Cadherin" evidence="12">
    <location>
        <begin position="652"/>
        <end position="733"/>
    </location>
</feature>
<dbReference type="Proteomes" id="UP000694941">
    <property type="component" value="Unplaced"/>
</dbReference>
<feature type="domain" description="Cadherin" evidence="12">
    <location>
        <begin position="2"/>
        <end position="28"/>
    </location>
</feature>
<dbReference type="InterPro" id="IPR002126">
    <property type="entry name" value="Cadherin-like_dom"/>
</dbReference>
<evidence type="ECO:0000259" key="10">
    <source>
        <dbReference type="PROSITE" id="PS50025"/>
    </source>
</evidence>
<dbReference type="PRINTS" id="PR00205">
    <property type="entry name" value="CADHERIN"/>
</dbReference>
<dbReference type="CDD" id="cd00110">
    <property type="entry name" value="LamG"/>
    <property type="match status" value="1"/>
</dbReference>
<dbReference type="Gene3D" id="2.60.120.200">
    <property type="match status" value="1"/>
</dbReference>
<protein>
    <submittedName>
        <fullName evidence="14">Fat-like cadherin-related tumor suppressor homolog</fullName>
    </submittedName>
</protein>
<evidence type="ECO:0000256" key="1">
    <source>
        <dbReference type="ARBA" id="ARBA00004370"/>
    </source>
</evidence>
<feature type="domain" description="Cadherin" evidence="12">
    <location>
        <begin position="1671"/>
        <end position="1772"/>
    </location>
</feature>
<evidence type="ECO:0000313" key="14">
    <source>
        <dbReference type="RefSeq" id="XP_022252382.1"/>
    </source>
</evidence>
<evidence type="ECO:0000259" key="11">
    <source>
        <dbReference type="PROSITE" id="PS50026"/>
    </source>
</evidence>
<feature type="domain" description="Cadherin" evidence="12">
    <location>
        <begin position="48"/>
        <end position="137"/>
    </location>
</feature>
<feature type="domain" description="Cadherin" evidence="12">
    <location>
        <begin position="1247"/>
        <end position="1349"/>
    </location>
</feature>
<dbReference type="InterPro" id="IPR000152">
    <property type="entry name" value="EGF-type_Asp/Asn_hydroxyl_site"/>
</dbReference>
<feature type="domain" description="Cadherin" evidence="12">
    <location>
        <begin position="940"/>
        <end position="1040"/>
    </location>
</feature>
<proteinExistence type="predicted"/>
<feature type="domain" description="EGF-like" evidence="11">
    <location>
        <begin position="2556"/>
        <end position="2594"/>
    </location>
</feature>
<feature type="domain" description="EGF-like" evidence="11">
    <location>
        <begin position="2829"/>
        <end position="2865"/>
    </location>
</feature>
<comment type="subcellular location">
    <subcellularLocation>
        <location evidence="1">Membrane</location>
    </subcellularLocation>
</comment>
<feature type="domain" description="Cadherin" evidence="12">
    <location>
        <begin position="1877"/>
        <end position="1980"/>
    </location>
</feature>
<comment type="caution">
    <text evidence="7">Lacks conserved residue(s) required for the propagation of feature annotation.</text>
</comment>
<dbReference type="PROSITE" id="PS00010">
    <property type="entry name" value="ASX_HYDROXYL"/>
    <property type="match status" value="2"/>
</dbReference>
<feature type="domain" description="Cadherin" evidence="12">
    <location>
        <begin position="1564"/>
        <end position="1669"/>
    </location>
</feature>
<feature type="transmembrane region" description="Helical" evidence="9">
    <location>
        <begin position="2959"/>
        <end position="2980"/>
    </location>
</feature>
<feature type="disulfide bond" evidence="7">
    <location>
        <begin position="2855"/>
        <end position="2864"/>
    </location>
</feature>
<keyword evidence="13" id="KW-1185">Reference proteome</keyword>
<dbReference type="InterPro" id="IPR013320">
    <property type="entry name" value="ConA-like_dom_sf"/>
</dbReference>
<keyword evidence="9" id="KW-1133">Transmembrane helix</keyword>
<feature type="domain" description="Cadherin" evidence="12">
    <location>
        <begin position="1145"/>
        <end position="1246"/>
    </location>
</feature>
<dbReference type="SMART" id="SM00112">
    <property type="entry name" value="CA"/>
    <property type="match status" value="22"/>
</dbReference>
<dbReference type="SUPFAM" id="SSF49313">
    <property type="entry name" value="Cadherin-like"/>
    <property type="match status" value="22"/>
</dbReference>
<evidence type="ECO:0000256" key="3">
    <source>
        <dbReference type="ARBA" id="ARBA00022837"/>
    </source>
</evidence>
<dbReference type="SMART" id="SM00179">
    <property type="entry name" value="EGF_CA"/>
    <property type="match status" value="4"/>
</dbReference>
<keyword evidence="5 7" id="KW-1015">Disulfide bond</keyword>
<dbReference type="PROSITE" id="PS50025">
    <property type="entry name" value="LAM_G_DOMAIN"/>
    <property type="match status" value="1"/>
</dbReference>
<organism evidence="13 14">
    <name type="scientific">Limulus polyphemus</name>
    <name type="common">Atlantic horseshoe crab</name>
    <dbReference type="NCBI Taxonomy" id="6850"/>
    <lineage>
        <taxon>Eukaryota</taxon>
        <taxon>Metazoa</taxon>
        <taxon>Ecdysozoa</taxon>
        <taxon>Arthropoda</taxon>
        <taxon>Chelicerata</taxon>
        <taxon>Merostomata</taxon>
        <taxon>Xiphosura</taxon>
        <taxon>Limulidae</taxon>
        <taxon>Limulus</taxon>
    </lineage>
</organism>
<feature type="domain" description="Cadherin" evidence="12">
    <location>
        <begin position="2312"/>
        <end position="2405"/>
    </location>
</feature>
<feature type="domain" description="Cadherin" evidence="12">
    <location>
        <begin position="1350"/>
        <end position="1563"/>
    </location>
</feature>
<dbReference type="SUPFAM" id="SSF49899">
    <property type="entry name" value="Concanavalin A-like lectins/glucanases"/>
    <property type="match status" value="1"/>
</dbReference>
<dbReference type="PROSITE" id="PS01187">
    <property type="entry name" value="EGF_CA"/>
    <property type="match status" value="1"/>
</dbReference>
<feature type="domain" description="Cadherin" evidence="12">
    <location>
        <begin position="422"/>
        <end position="519"/>
    </location>
</feature>
<dbReference type="PANTHER" id="PTHR24027:SF438">
    <property type="entry name" value="CADHERIN 23"/>
    <property type="match status" value="1"/>
</dbReference>
<dbReference type="InterPro" id="IPR039808">
    <property type="entry name" value="Cadherin"/>
</dbReference>
<dbReference type="Pfam" id="PF00008">
    <property type="entry name" value="EGF"/>
    <property type="match status" value="1"/>
</dbReference>
<feature type="domain" description="Cadherin" evidence="12">
    <location>
        <begin position="2191"/>
        <end position="2296"/>
    </location>
</feature>
<dbReference type="Pfam" id="PF00028">
    <property type="entry name" value="Cadherin"/>
    <property type="match status" value="20"/>
</dbReference>
<dbReference type="CDD" id="cd00054">
    <property type="entry name" value="EGF_CA"/>
    <property type="match status" value="3"/>
</dbReference>
<dbReference type="SMART" id="SM00181">
    <property type="entry name" value="EGF"/>
    <property type="match status" value="6"/>
</dbReference>
<feature type="domain" description="Cadherin" evidence="12">
    <location>
        <begin position="520"/>
        <end position="633"/>
    </location>
</feature>
<dbReference type="InterPro" id="IPR018097">
    <property type="entry name" value="EGF_Ca-bd_CS"/>
</dbReference>
<dbReference type="GeneID" id="106468339"/>
<dbReference type="Gene3D" id="2.10.25.10">
    <property type="entry name" value="Laminin"/>
    <property type="match status" value="5"/>
</dbReference>
<feature type="domain" description="Cadherin" evidence="12">
    <location>
        <begin position="1773"/>
        <end position="1876"/>
    </location>
</feature>
<dbReference type="CDD" id="cd11304">
    <property type="entry name" value="Cadherin_repeat"/>
    <property type="match status" value="23"/>
</dbReference>
<keyword evidence="2" id="KW-0677">Repeat</keyword>
<feature type="disulfide bond" evidence="7">
    <location>
        <begin position="2929"/>
        <end position="2938"/>
    </location>
</feature>
<dbReference type="InterPro" id="IPR000742">
    <property type="entry name" value="EGF"/>
</dbReference>
<dbReference type="InterPro" id="IPR001881">
    <property type="entry name" value="EGF-like_Ca-bd_dom"/>
</dbReference>
<evidence type="ECO:0000256" key="6">
    <source>
        <dbReference type="PROSITE-ProRule" id="PRU00043"/>
    </source>
</evidence>
<dbReference type="SUPFAM" id="SSF57196">
    <property type="entry name" value="EGF/Laminin"/>
    <property type="match status" value="3"/>
</dbReference>
<keyword evidence="4 9" id="KW-0472">Membrane</keyword>
<dbReference type="InterPro" id="IPR020894">
    <property type="entry name" value="Cadherin_CS"/>
</dbReference>
<evidence type="ECO:0000259" key="12">
    <source>
        <dbReference type="PROSITE" id="PS50268"/>
    </source>
</evidence>
<sequence>MDSGSPPLSSTTRVVIKVLDINDHDPEFLHRNLLRCTVPPTNISATESILFRVVGMDQDVGPNGKLTYSLESEKANDIFFINSTTGEVTTKKQLRAGEEYVLKVRATDGGQPQRTALTRVVINVLATPIISPNPPRVKHKEMHVKVSESEMVGHLVALIDVEDVDGDKLWFSITEKCKMTVKLEIRCFQMMLLVTVHVEVQDYNDNPPRFSQSTYRTSVPENVAVRTKVIQLTASDLDQDKRLFYSLYNSAAISSLPMFHVDEVTGVLSVKEELDHELAHQHRLTVLVTDNGTPAKRDFARVIIDVEDHNDHTPEFLQPLFQGQVFETAAIGTSVVRVLAFDRDKGRNGQLSYSLVSGNIGNAFKVDPRLGTVLVAKELNHRTMSEYFLAVKVSDNGNPSLSKMVHARVVVTLADNAAPRFSKGDTSEEIYENVEIGTVVITVAAVSRSSVYYKIITGNEEKRFGVNPHSGVIFTMAELDYEKNSFYNLTIQATNLAGKNSCSTVIIHVLDYNDNRPRFLESDYYGEVSEAAEIGALVFAKYATPLVVKAEDVDSDINGYLHYEIVEILARDYFNIDFSTGAISVARQLDHEKMAEFHFQVQVFDTGNPRLGAETTARVHIHVIDTNDSPPQFELSRYDATIFLPTYRNVMVIQVKARDMDSRMNSVLKYKIVSGNTASKFVVNETSGQIFIESPRALQSSYSLIVSASDGIFEASTKVVIRVRKTDRNGLRFDKERYVSEIQENSTEITTVAVITVLGVDLNEHLTFSVLNPSEKFTIGPTSGVLRTTGRRLDREIQDIYILVVEVKGEATGELRVAHVLVEVTVIDINDNAPVFVNLPYYAVVLIEAQPGDMIYKVQAVDKDLGLNKFITYKLERERSNTDIFAVDSRLGDVRLQRSIMTDIKEYSLVITGVDGGNPPLSSEATVYIKVIHQDMPTFPQQFYSVTVLESARCNAPVLSLGAESPHGHQIFYSIVGGNEENLFDVDFQNGVIYVGDELDYEKTTEHHLTVRATDSTTGAYFQVLVNIIVEDVNDNPPSFTQDVYNVTISEATPFGTTILRVEARDRDKNASQALRYSVLGTASAYFHVDSIEGNIIIKHSLDHEVQSVHHFVVMATDNGSPSLSTTADVWVTVKDLNDNPPQFGHSDYVCEVIELAKRGHFVSMVEASDLDATDQLNLLFSIVGGNELQFFHIHQKSGIITVASPRQFVKQSFYRLNVSVTDGVYCSYATVSVTVRSANQYAPVFDRNKYDVILREDVAPGTLVTTVSATDLDTGIYSQVEFAIPSERSLNYFLMDQKTGQLYTKRSLNRERAHLFEIPVKASDGGSRINYSLVRVTISDVNDNSPEFSAAQYDLTVPTNITIGSSVLKVHAFDPDDTPGSILEYSIYGDQNALFHTLFGINSDQGVLYVKSSLVGQENNVYQFFVRVEDKGTPPQEAEVPITLRIGAPEVLVPHFEQHHYTFFVSEAAEIGTIVSTLNASAPWPLTYFFAPVKEGSTAQFFQSKFTLTEQGQISLASRLDREEVDTYHLTVAVNVHGNPLLVSYTNIELVVFDQNDNSPEFDSNPYLIKIAENVEVGCSVLKVVARDADLGQNSDVTYSLGLDEVKVTGVFSLDANTGWLTTMVPLDYETDSSYNFTVIARDGGFPPLSSTVVVIVNIQDYNDNPVTFNRSFYEAAVYEDALAGTDIIVLEVNDRDSDEVKNSLEFYITKGNLKDSFRVQKTGELYINTPLDREQISHYDLEITVTDGKFTSTTFVSLGVLDANDNPTVFLKSKYRVTLPENTPTHSSVLQLGTIDADTKRNSHGLYFLTGKGAEDFVIDPSTAVLKPVRPLDREKLAQYSLKAHVQDNEDPQRESTCNIEITMSDINDNAPCFTAQTYSVRVPEDAKVGILITKVHAVDKDQGPNRKVFYDLVYSAEETFSIDRKIGIISLNKKLDRERVSFYNLTVKATDHGFPQLSSLAVVHVQVQDINDNPPLFTQRHYRASVSEEVEIGGKVIQVLATSIDVGSNAEISYSIYNGNDLGYFTMHANSGVITVMKQLDYEDIQNYFLTIEAKDGGTPSLTTHATVNISVLDANDNTPVFSQASYQTIVREDASVGYRIIQVKASDIDSTPNAQLSYFIIQGDRYGHFSVDREKGYIKIAAPLDREKVTKYLLEVECRDSGTPYLFSRVFVNVELSDVNDNPPVFSQTNYVTIIQEDKKPGFPVVRFTVTDEDTAPNTGPFLFSIISGNEDDSFRIIPQDGVLETAKKFNYQYRSNYTLCIQVTDAGLPPLSSLAWITVHIVEESRFAPKIMPRDITITSYKGGFSGGILGRIRATDEDPYDTLSFDIVSPHKHLFQINHEDGTLSVTSGLDPGDYPINISVTDDRFTTIKAITIKVIALTEDSIKHCVGVRVANVSPTFFVRHYKKSVLGFFRNIFNVPLKSVQVISIQPAVTNVTRTPRETQTHQNTEILFLIRKEPAGFYPPKLISNELKEKVKSFQINVGLEILEIMDNRCFPGTCEHGICDDKIVINENEVELINTDTQSFVSHHFHRMLSCHCESGYGGPQCEQEINACARGPCPANRICVPEASILGYACQCPERKIGLMCDREKALCNSSACYEEKNPISFGGRSFAQYNLNGPVDHHFSVFLHIRTVQETGNLMFAAGRKDYSILEIINGAVQYRVDFGSGEGIVRVEGVKLNDGAWHEVSVERRGSTATITIDGEVEETGAAPGVHDLLNLDGNDVYFGAEVRSLRYEDIRMGFIGCIDNIHINGVKLPLHITSTNIVATLRKFVNVEFHCRELIDPGICGTQPCQHGGTCRKNDHSYTCQCLPRFMGSNCEVDTDPCASNPCLYGGTCRNNTNSYKCQCLPGHSGTRCEYGHFCNPNPCQNRGICEEGAYGPVCKCRGFHGDRCQFDLDECQTEPCGAGATCVNFHGSFQCKCQPNVTGHLCTEPLYTTSITSTSMNTTFEEIAGIVVLVLFLLVVSVGLACCCKRYHRKCRRRQGNNNLQEDSTTAELMVKNSMLHRDSHKDINKLSHLEDTSFTLPAVPPRPKVYTPTMQEPFNNLDTVRSYERVSKDLETFPRYTTAFPRIGRVVQTARNLPSVPTLASSDRSSVCSNTYAKEELEEKVQNDDQGETEEHEPPQGYQLERSYSELATNPRLCTSLASQPDNICQGPDRKAQLVPTDDKPYDHGYEKLKCDKCADKQRNRSLQSCQNMSKTHESRHCTVAPSLACDNEDCEEHFNHLSGSCSKETPIDLSDDDVVSYGFPPQGGRGFMVGFAQSLGDPHLSETCNHANNVRKVGKYPSPEEVPERFSENDERQLSVLAIV</sequence>
<dbReference type="PROSITE" id="PS00232">
    <property type="entry name" value="CADHERIN_1"/>
    <property type="match status" value="10"/>
</dbReference>
<dbReference type="CDD" id="cd00053">
    <property type="entry name" value="EGF"/>
    <property type="match status" value="1"/>
</dbReference>
<keyword evidence="7" id="KW-0245">EGF-like domain</keyword>
<feature type="domain" description="Cadherin" evidence="12">
    <location>
        <begin position="2086"/>
        <end position="2190"/>
    </location>
</feature>
<evidence type="ECO:0000256" key="2">
    <source>
        <dbReference type="ARBA" id="ARBA00022737"/>
    </source>
</evidence>
<feature type="domain" description="EGF-like" evidence="11">
    <location>
        <begin position="2791"/>
        <end position="2827"/>
    </location>
</feature>
<evidence type="ECO:0000256" key="8">
    <source>
        <dbReference type="SAM" id="MobiDB-lite"/>
    </source>
</evidence>
<keyword evidence="3 6" id="KW-0106">Calcium</keyword>
<dbReference type="Pfam" id="PF02210">
    <property type="entry name" value="Laminin_G_2"/>
    <property type="match status" value="1"/>
</dbReference>
<feature type="domain" description="Cadherin" evidence="12">
    <location>
        <begin position="837"/>
        <end position="939"/>
    </location>
</feature>
<evidence type="ECO:0000256" key="7">
    <source>
        <dbReference type="PROSITE-ProRule" id="PRU00076"/>
    </source>
</evidence>
<dbReference type="SMART" id="SM00282">
    <property type="entry name" value="LamG"/>
    <property type="match status" value="1"/>
</dbReference>
<feature type="domain" description="Cadherin" evidence="12">
    <location>
        <begin position="734"/>
        <end position="836"/>
    </location>
</feature>
<dbReference type="PROSITE" id="PS50026">
    <property type="entry name" value="EGF_3"/>
    <property type="match status" value="5"/>
</dbReference>
<feature type="region of interest" description="Disordered" evidence="8">
    <location>
        <begin position="3113"/>
        <end position="3134"/>
    </location>
</feature>
<keyword evidence="9" id="KW-0812">Transmembrane</keyword>
<dbReference type="InterPro" id="IPR015919">
    <property type="entry name" value="Cadherin-like_sf"/>
</dbReference>
<feature type="disulfide bond" evidence="7">
    <location>
        <begin position="2817"/>
        <end position="2826"/>
    </location>
</feature>
<evidence type="ECO:0000256" key="5">
    <source>
        <dbReference type="ARBA" id="ARBA00023157"/>
    </source>
</evidence>